<sequence length="196" mass="23257">MNEFLEFQSKWQLITMEEKMRIAMQTDSYNNQGVLAYNSGNIQKAIEYFEKALTIMPINDDALSNLVICYKRNENYDTIPLLWAKLYQINNSQILKEKIVAFSLLSDIIENYESEYDSGIAYLSRLLQTIKDIYNINTSDNEVFVVHNKINKPYNRDIITYTYMEYMFMTTQKIYKSTNNVPRSLLREARKDIINW</sequence>
<keyword evidence="3" id="KW-1185">Reference proteome</keyword>
<feature type="repeat" description="TPR" evidence="1">
    <location>
        <begin position="26"/>
        <end position="59"/>
    </location>
</feature>
<organism evidence="2 3">
    <name type="scientific">Capnocytophaga bilenii</name>
    <dbReference type="NCBI Taxonomy" id="2819369"/>
    <lineage>
        <taxon>Bacteria</taxon>
        <taxon>Pseudomonadati</taxon>
        <taxon>Bacteroidota</taxon>
        <taxon>Flavobacteriia</taxon>
        <taxon>Flavobacteriales</taxon>
        <taxon>Flavobacteriaceae</taxon>
        <taxon>Capnocytophaga</taxon>
    </lineage>
</organism>
<evidence type="ECO:0000313" key="3">
    <source>
        <dbReference type="Proteomes" id="UP000681610"/>
    </source>
</evidence>
<reference evidence="2 3" key="1">
    <citation type="submission" date="2021-03" db="EMBL/GenBank/DDBJ databases">
        <title>Isolation and description of Capnocytophaga bilenii sp. nov., a novel Capnocytophaga species, isolated from a gingivitis subject.</title>
        <authorList>
            <person name="Antezack A."/>
            <person name="Monnet-Corti V."/>
            <person name="La Scola B."/>
        </authorList>
    </citation>
    <scope>NUCLEOTIDE SEQUENCE [LARGE SCALE GENOMIC DNA]</scope>
    <source>
        <strain evidence="2 3">Marseille-Q4570</strain>
    </source>
</reference>
<dbReference type="InterPro" id="IPR011990">
    <property type="entry name" value="TPR-like_helical_dom_sf"/>
</dbReference>
<dbReference type="SUPFAM" id="SSF48452">
    <property type="entry name" value="TPR-like"/>
    <property type="match status" value="1"/>
</dbReference>
<proteinExistence type="predicted"/>
<evidence type="ECO:0000256" key="1">
    <source>
        <dbReference type="PROSITE-ProRule" id="PRU00339"/>
    </source>
</evidence>
<keyword evidence="1" id="KW-0802">TPR repeat</keyword>
<dbReference type="SMART" id="SM00028">
    <property type="entry name" value="TPR"/>
    <property type="match status" value="1"/>
</dbReference>
<dbReference type="PROSITE" id="PS50005">
    <property type="entry name" value="TPR"/>
    <property type="match status" value="1"/>
</dbReference>
<accession>A0ABS3PXV9</accession>
<comment type="caution">
    <text evidence="2">The sequence shown here is derived from an EMBL/GenBank/DDBJ whole genome shotgun (WGS) entry which is preliminary data.</text>
</comment>
<dbReference type="PROSITE" id="PS50293">
    <property type="entry name" value="TPR_REGION"/>
    <property type="match status" value="1"/>
</dbReference>
<dbReference type="Proteomes" id="UP000681610">
    <property type="component" value="Unassembled WGS sequence"/>
</dbReference>
<dbReference type="Gene3D" id="1.25.40.10">
    <property type="entry name" value="Tetratricopeptide repeat domain"/>
    <property type="match status" value="1"/>
</dbReference>
<dbReference type="InterPro" id="IPR019734">
    <property type="entry name" value="TPR_rpt"/>
</dbReference>
<evidence type="ECO:0000313" key="2">
    <source>
        <dbReference type="EMBL" id="MBO1884174.1"/>
    </source>
</evidence>
<dbReference type="Pfam" id="PF00515">
    <property type="entry name" value="TPR_1"/>
    <property type="match status" value="1"/>
</dbReference>
<name>A0ABS3PXV9_9FLAO</name>
<protein>
    <submittedName>
        <fullName evidence="2">Tetratricopeptide repeat protein</fullName>
    </submittedName>
</protein>
<dbReference type="EMBL" id="JAGDYP010000004">
    <property type="protein sequence ID" value="MBO1884174.1"/>
    <property type="molecule type" value="Genomic_DNA"/>
</dbReference>
<dbReference type="RefSeq" id="WP_208058711.1">
    <property type="nucleotide sequence ID" value="NZ_JAGDYP010000004.1"/>
</dbReference>
<gene>
    <name evidence="2" type="ORF">J4N46_07025</name>
</gene>